<evidence type="ECO:0000313" key="5">
    <source>
        <dbReference type="EMBL" id="GAA0486126.1"/>
    </source>
</evidence>
<dbReference type="Pfam" id="PF00480">
    <property type="entry name" value="ROK"/>
    <property type="match status" value="1"/>
</dbReference>
<comment type="similarity">
    <text evidence="2">Belongs to the ROK (NagC/XylR) family.</text>
</comment>
<keyword evidence="3" id="KW-0859">Xylose metabolism</keyword>
<dbReference type="InterPro" id="IPR036390">
    <property type="entry name" value="WH_DNA-bd_sf"/>
</dbReference>
<protein>
    <submittedName>
        <fullName evidence="5">ROK family transcriptional regulator</fullName>
    </submittedName>
</protein>
<comment type="function">
    <text evidence="1">Transcriptional repressor of xylose-utilizing enzymes.</text>
</comment>
<dbReference type="Gene3D" id="3.30.420.40">
    <property type="match status" value="2"/>
</dbReference>
<evidence type="ECO:0000256" key="3">
    <source>
        <dbReference type="ARBA" id="ARBA00022629"/>
    </source>
</evidence>
<dbReference type="CDD" id="cd23763">
    <property type="entry name" value="ASKHA_ATPase_ROK"/>
    <property type="match status" value="1"/>
</dbReference>
<dbReference type="Proteomes" id="UP001500880">
    <property type="component" value="Unassembled WGS sequence"/>
</dbReference>
<comment type="caution">
    <text evidence="5">The sequence shown here is derived from an EMBL/GenBank/DDBJ whole genome shotgun (WGS) entry which is preliminary data.</text>
</comment>
<dbReference type="InterPro" id="IPR036388">
    <property type="entry name" value="WH-like_DNA-bd_sf"/>
</dbReference>
<evidence type="ECO:0000256" key="1">
    <source>
        <dbReference type="ARBA" id="ARBA00002486"/>
    </source>
</evidence>
<reference evidence="6" key="1">
    <citation type="journal article" date="2019" name="Int. J. Syst. Evol. Microbiol.">
        <title>The Global Catalogue of Microorganisms (GCM) 10K type strain sequencing project: providing services to taxonomists for standard genome sequencing and annotation.</title>
        <authorList>
            <consortium name="The Broad Institute Genomics Platform"/>
            <consortium name="The Broad Institute Genome Sequencing Center for Infectious Disease"/>
            <person name="Wu L."/>
            <person name="Ma J."/>
        </authorList>
    </citation>
    <scope>NUCLEOTIDE SEQUENCE [LARGE SCALE GENOMIC DNA]</scope>
    <source>
        <strain evidence="6">JCM 12389</strain>
    </source>
</reference>
<dbReference type="Pfam" id="PF13412">
    <property type="entry name" value="HTH_24"/>
    <property type="match status" value="1"/>
</dbReference>
<keyword evidence="6" id="KW-1185">Reference proteome</keyword>
<dbReference type="SUPFAM" id="SSF53067">
    <property type="entry name" value="Actin-like ATPase domain"/>
    <property type="match status" value="1"/>
</dbReference>
<dbReference type="InterPro" id="IPR011991">
    <property type="entry name" value="ArsR-like_HTH"/>
</dbReference>
<dbReference type="PANTHER" id="PTHR18964:SF149">
    <property type="entry name" value="BIFUNCTIONAL UDP-N-ACETYLGLUCOSAMINE 2-EPIMERASE_N-ACETYLMANNOSAMINE KINASE"/>
    <property type="match status" value="1"/>
</dbReference>
<dbReference type="Gene3D" id="1.10.10.10">
    <property type="entry name" value="Winged helix-like DNA-binding domain superfamily/Winged helix DNA-binding domain"/>
    <property type="match status" value="1"/>
</dbReference>
<gene>
    <name evidence="5" type="ORF">GCM10008986_09350</name>
</gene>
<evidence type="ECO:0000256" key="2">
    <source>
        <dbReference type="ARBA" id="ARBA00006479"/>
    </source>
</evidence>
<dbReference type="InterPro" id="IPR000600">
    <property type="entry name" value="ROK"/>
</dbReference>
<sequence length="382" mass="42945">MQKSSSEMVKLMNREKIVNELKQNPRQSRADLSKKTNLSKPAVSEIVKELIEDDLVFETGLGPSTGGKKPIYLEYNARSNYVLGTLIENETIFLALGDMNGEIINFHKEKFTPFSDGNVIVNIIAEGVRELLNREQIDDEKVLGMVIGVSGIKMNNEEVISSSPSINWDNVNLKQELSTRLNSQIIIENDVNLMTIGEFYKGEGIGINDFIYLFIGNGIGSGLFLDGKFYKGFHSAAGEIGYMVIGNQQPLSEDLGVFETNYGLFGVSKKLKQLNIDIQDEKSLLNFLQKNCDNKDIKTILEDTINQWAKAASNIISIIDPQAVILSGELTYLNNFYYNRFQRMIESYVPKIPQIKITELESKAGIYGALHLALQHFYEPNF</sequence>
<evidence type="ECO:0000256" key="4">
    <source>
        <dbReference type="ARBA" id="ARBA00023125"/>
    </source>
</evidence>
<dbReference type="InterPro" id="IPR043129">
    <property type="entry name" value="ATPase_NBD"/>
</dbReference>
<keyword evidence="4" id="KW-0238">DNA-binding</keyword>
<dbReference type="CDD" id="cd00090">
    <property type="entry name" value="HTH_ARSR"/>
    <property type="match status" value="1"/>
</dbReference>
<proteinExistence type="inferred from homology"/>
<dbReference type="SUPFAM" id="SSF46785">
    <property type="entry name" value="Winged helix' DNA-binding domain"/>
    <property type="match status" value="1"/>
</dbReference>
<evidence type="ECO:0000313" key="6">
    <source>
        <dbReference type="Proteomes" id="UP001500880"/>
    </source>
</evidence>
<dbReference type="EMBL" id="BAAADO010000002">
    <property type="protein sequence ID" value="GAA0486126.1"/>
    <property type="molecule type" value="Genomic_DNA"/>
</dbReference>
<accession>A0ABP3KTF8</accession>
<keyword evidence="3" id="KW-0119">Carbohydrate metabolism</keyword>
<organism evidence="5 6">
    <name type="scientific">Salinibacillus aidingensis</name>
    <dbReference type="NCBI Taxonomy" id="237684"/>
    <lineage>
        <taxon>Bacteria</taxon>
        <taxon>Bacillati</taxon>
        <taxon>Bacillota</taxon>
        <taxon>Bacilli</taxon>
        <taxon>Bacillales</taxon>
        <taxon>Bacillaceae</taxon>
        <taxon>Salinibacillus</taxon>
    </lineage>
</organism>
<dbReference type="PANTHER" id="PTHR18964">
    <property type="entry name" value="ROK (REPRESSOR, ORF, KINASE) FAMILY"/>
    <property type="match status" value="1"/>
</dbReference>
<name>A0ABP3KTF8_9BACI</name>